<dbReference type="SUPFAM" id="SSF118215">
    <property type="entry name" value="Proton glutamate symport protein"/>
    <property type="match status" value="1"/>
</dbReference>
<dbReference type="Gene3D" id="1.10.3860.10">
    <property type="entry name" value="Sodium:dicarboxylate symporter"/>
    <property type="match status" value="1"/>
</dbReference>
<name>A0A9J6EM43_RHIMP</name>
<dbReference type="InterPro" id="IPR050746">
    <property type="entry name" value="DAACS"/>
</dbReference>
<dbReference type="GO" id="GO:0005313">
    <property type="term" value="F:L-glutamate transmembrane transporter activity"/>
    <property type="evidence" value="ECO:0007669"/>
    <property type="project" value="TreeGrafter"/>
</dbReference>
<evidence type="ECO:0000256" key="3">
    <source>
        <dbReference type="ARBA" id="ARBA00022448"/>
    </source>
</evidence>
<dbReference type="Proteomes" id="UP000821866">
    <property type="component" value="Chromosome 11"/>
</dbReference>
<dbReference type="VEuPathDB" id="VectorBase:LOC119181108"/>
<evidence type="ECO:0000313" key="8">
    <source>
        <dbReference type="EMBL" id="KAH8035120.1"/>
    </source>
</evidence>
<dbReference type="PANTHER" id="PTHR11958">
    <property type="entry name" value="SODIUM/DICARBOXYLATE SYMPORTER-RELATED"/>
    <property type="match status" value="1"/>
</dbReference>
<evidence type="ECO:0000256" key="5">
    <source>
        <dbReference type="ARBA" id="ARBA00022989"/>
    </source>
</evidence>
<dbReference type="GO" id="GO:0015175">
    <property type="term" value="F:neutral L-amino acid transmembrane transporter activity"/>
    <property type="evidence" value="ECO:0007669"/>
    <property type="project" value="TreeGrafter"/>
</dbReference>
<reference evidence="8" key="1">
    <citation type="journal article" date="2020" name="Cell">
        <title>Large-Scale Comparative Analyses of Tick Genomes Elucidate Their Genetic Diversity and Vector Capacities.</title>
        <authorList>
            <consortium name="Tick Genome and Microbiome Consortium (TIGMIC)"/>
            <person name="Jia N."/>
            <person name="Wang J."/>
            <person name="Shi W."/>
            <person name="Du L."/>
            <person name="Sun Y."/>
            <person name="Zhan W."/>
            <person name="Jiang J.F."/>
            <person name="Wang Q."/>
            <person name="Zhang B."/>
            <person name="Ji P."/>
            <person name="Bell-Sakyi L."/>
            <person name="Cui X.M."/>
            <person name="Yuan T.T."/>
            <person name="Jiang B.G."/>
            <person name="Yang W.F."/>
            <person name="Lam T.T."/>
            <person name="Chang Q.C."/>
            <person name="Ding S.J."/>
            <person name="Wang X.J."/>
            <person name="Zhu J.G."/>
            <person name="Ruan X.D."/>
            <person name="Zhao L."/>
            <person name="Wei J.T."/>
            <person name="Ye R.Z."/>
            <person name="Que T.C."/>
            <person name="Du C.H."/>
            <person name="Zhou Y.H."/>
            <person name="Cheng J.X."/>
            <person name="Dai P.F."/>
            <person name="Guo W.B."/>
            <person name="Han X.H."/>
            <person name="Huang E.J."/>
            <person name="Li L.F."/>
            <person name="Wei W."/>
            <person name="Gao Y.C."/>
            <person name="Liu J.Z."/>
            <person name="Shao H.Z."/>
            <person name="Wang X."/>
            <person name="Wang C.C."/>
            <person name="Yang T.C."/>
            <person name="Huo Q.B."/>
            <person name="Li W."/>
            <person name="Chen H.Y."/>
            <person name="Chen S.E."/>
            <person name="Zhou L.G."/>
            <person name="Ni X.B."/>
            <person name="Tian J.H."/>
            <person name="Sheng Y."/>
            <person name="Liu T."/>
            <person name="Pan Y.S."/>
            <person name="Xia L.Y."/>
            <person name="Li J."/>
            <person name="Zhao F."/>
            <person name="Cao W.C."/>
        </authorList>
    </citation>
    <scope>NUCLEOTIDE SEQUENCE</scope>
    <source>
        <strain evidence="8">Rmic-2018</strain>
    </source>
</reference>
<keyword evidence="6 7" id="KW-0472">Membrane</keyword>
<gene>
    <name evidence="8" type="ORF">HPB51_004361</name>
</gene>
<reference evidence="8" key="2">
    <citation type="submission" date="2021-09" db="EMBL/GenBank/DDBJ databases">
        <authorList>
            <person name="Jia N."/>
            <person name="Wang J."/>
            <person name="Shi W."/>
            <person name="Du L."/>
            <person name="Sun Y."/>
            <person name="Zhan W."/>
            <person name="Jiang J."/>
            <person name="Wang Q."/>
            <person name="Zhang B."/>
            <person name="Ji P."/>
            <person name="Sakyi L.B."/>
            <person name="Cui X."/>
            <person name="Yuan T."/>
            <person name="Jiang B."/>
            <person name="Yang W."/>
            <person name="Lam T.T.-Y."/>
            <person name="Chang Q."/>
            <person name="Ding S."/>
            <person name="Wang X."/>
            <person name="Zhu J."/>
            <person name="Ruan X."/>
            <person name="Zhao L."/>
            <person name="Wei J."/>
            <person name="Que T."/>
            <person name="Du C."/>
            <person name="Cheng J."/>
            <person name="Dai P."/>
            <person name="Han X."/>
            <person name="Huang E."/>
            <person name="Gao Y."/>
            <person name="Liu J."/>
            <person name="Shao H."/>
            <person name="Ye R."/>
            <person name="Li L."/>
            <person name="Wei W."/>
            <person name="Wang X."/>
            <person name="Wang C."/>
            <person name="Huo Q."/>
            <person name="Li W."/>
            <person name="Guo W."/>
            <person name="Chen H."/>
            <person name="Chen S."/>
            <person name="Zhou L."/>
            <person name="Zhou L."/>
            <person name="Ni X."/>
            <person name="Tian J."/>
            <person name="Zhou Y."/>
            <person name="Sheng Y."/>
            <person name="Liu T."/>
            <person name="Pan Y."/>
            <person name="Xia L."/>
            <person name="Li J."/>
            <person name="Zhao F."/>
            <person name="Cao W."/>
        </authorList>
    </citation>
    <scope>NUCLEOTIDE SEQUENCE</scope>
    <source>
        <strain evidence="8">Rmic-2018</strain>
        <tissue evidence="8">Larvae</tissue>
    </source>
</reference>
<comment type="caution">
    <text evidence="8">The sequence shown here is derived from an EMBL/GenBank/DDBJ whole genome shotgun (WGS) entry which is preliminary data.</text>
</comment>
<dbReference type="AlphaFoldDB" id="A0A9J6EM43"/>
<evidence type="ECO:0000256" key="1">
    <source>
        <dbReference type="ARBA" id="ARBA00004141"/>
    </source>
</evidence>
<dbReference type="PANTHER" id="PTHR11958:SF63">
    <property type="entry name" value="AMINO ACID TRANSPORTER"/>
    <property type="match status" value="1"/>
</dbReference>
<comment type="subcellular location">
    <subcellularLocation>
        <location evidence="1 7">Membrane</location>
        <topology evidence="1 7">Multi-pass membrane protein</topology>
    </subcellularLocation>
</comment>
<sequence length="188" mass="20761">MYVMAFLAAVALHGLLVLPTLYLFLTHRQLGPFFRNMVYPLSVALGTSSRDGGVVTNLRLPSALIGDGMGKCDDMGKSEITSKTPRQELPRPSMLLPRASICEWLKHVEQKGELEEIMRKPFLSATAPTLIMSMEQGLRMDPPLARFLVPVGATMNMDGTAIYFIVTVLFFAQKNNIAFTFGEHLVVG</sequence>
<comment type="similarity">
    <text evidence="2 7">Belongs to the dicarboxylate/amino acid:cation symporter (DAACS) (TC 2.A.23) family.</text>
</comment>
<dbReference type="InterPro" id="IPR036458">
    <property type="entry name" value="Na:dicarbo_symporter_sf"/>
</dbReference>
<comment type="caution">
    <text evidence="7">Lacks conserved residue(s) required for the propagation of feature annotation.</text>
</comment>
<dbReference type="Pfam" id="PF00375">
    <property type="entry name" value="SDF"/>
    <property type="match status" value="1"/>
</dbReference>
<protein>
    <recommendedName>
        <fullName evidence="7">Amino acid transporter</fullName>
    </recommendedName>
</protein>
<keyword evidence="5 7" id="KW-1133">Transmembrane helix</keyword>
<dbReference type="GO" id="GO:0005886">
    <property type="term" value="C:plasma membrane"/>
    <property type="evidence" value="ECO:0007669"/>
    <property type="project" value="TreeGrafter"/>
</dbReference>
<feature type="transmembrane region" description="Helical" evidence="7">
    <location>
        <begin position="147"/>
        <end position="172"/>
    </location>
</feature>
<evidence type="ECO:0000256" key="7">
    <source>
        <dbReference type="RuleBase" id="RU361216"/>
    </source>
</evidence>
<dbReference type="EMBL" id="JABSTU010000003">
    <property type="protein sequence ID" value="KAH8035120.1"/>
    <property type="molecule type" value="Genomic_DNA"/>
</dbReference>
<evidence type="ECO:0000256" key="2">
    <source>
        <dbReference type="ARBA" id="ARBA00006148"/>
    </source>
</evidence>
<evidence type="ECO:0000256" key="6">
    <source>
        <dbReference type="ARBA" id="ARBA00023136"/>
    </source>
</evidence>
<proteinExistence type="inferred from homology"/>
<evidence type="ECO:0000256" key="4">
    <source>
        <dbReference type="ARBA" id="ARBA00022692"/>
    </source>
</evidence>
<dbReference type="InterPro" id="IPR001991">
    <property type="entry name" value="Na-dicarboxylate_symporter"/>
</dbReference>
<accession>A0A9J6EM43</accession>
<keyword evidence="3 7" id="KW-0813">Transport</keyword>
<keyword evidence="9" id="KW-1185">Reference proteome</keyword>
<organism evidence="8 9">
    <name type="scientific">Rhipicephalus microplus</name>
    <name type="common">Cattle tick</name>
    <name type="synonym">Boophilus microplus</name>
    <dbReference type="NCBI Taxonomy" id="6941"/>
    <lineage>
        <taxon>Eukaryota</taxon>
        <taxon>Metazoa</taxon>
        <taxon>Ecdysozoa</taxon>
        <taxon>Arthropoda</taxon>
        <taxon>Chelicerata</taxon>
        <taxon>Arachnida</taxon>
        <taxon>Acari</taxon>
        <taxon>Parasitiformes</taxon>
        <taxon>Ixodida</taxon>
        <taxon>Ixodoidea</taxon>
        <taxon>Ixodidae</taxon>
        <taxon>Rhipicephalinae</taxon>
        <taxon>Rhipicephalus</taxon>
        <taxon>Boophilus</taxon>
    </lineage>
</organism>
<feature type="transmembrane region" description="Helical" evidence="7">
    <location>
        <begin position="6"/>
        <end position="25"/>
    </location>
</feature>
<evidence type="ECO:0000313" key="9">
    <source>
        <dbReference type="Proteomes" id="UP000821866"/>
    </source>
</evidence>
<keyword evidence="4 7" id="KW-0812">Transmembrane</keyword>
<dbReference type="GO" id="GO:0015501">
    <property type="term" value="F:glutamate:sodium symporter activity"/>
    <property type="evidence" value="ECO:0007669"/>
    <property type="project" value="TreeGrafter"/>
</dbReference>
<keyword evidence="7" id="KW-0769">Symport</keyword>